<dbReference type="OMA" id="LNGAQIC"/>
<keyword evidence="3" id="KW-1185">Reference proteome</keyword>
<reference evidence="3" key="1">
    <citation type="submission" date="2015-09" db="EMBL/GenBank/DDBJ databases">
        <authorList>
            <consortium name="Pathogen Informatics"/>
        </authorList>
    </citation>
    <scope>NUCLEOTIDE SEQUENCE [LARGE SCALE GENOMIC DNA]</scope>
    <source>
        <strain evidence="3">Lake Konstanz</strain>
    </source>
</reference>
<dbReference type="Pfam" id="PF25752">
    <property type="entry name" value="DUF1619_N"/>
    <property type="match status" value="1"/>
</dbReference>
<evidence type="ECO:0000313" key="2">
    <source>
        <dbReference type="EMBL" id="CUG86007.1"/>
    </source>
</evidence>
<dbReference type="VEuPathDB" id="TriTrypDB:BSAL_06375"/>
<accession>A0A0S4J6N9</accession>
<dbReference type="InterPro" id="IPR057724">
    <property type="entry name" value="TCTN1-3_N"/>
</dbReference>
<dbReference type="PANTHER" id="PTHR14611">
    <property type="entry name" value="TECTONIC FAMILY MEMBER"/>
    <property type="match status" value="1"/>
</dbReference>
<feature type="domain" description="Tectonic-1-3 N-terminal" evidence="1">
    <location>
        <begin position="33"/>
        <end position="123"/>
    </location>
</feature>
<evidence type="ECO:0000259" key="1">
    <source>
        <dbReference type="Pfam" id="PF25752"/>
    </source>
</evidence>
<dbReference type="InterPro" id="IPR040354">
    <property type="entry name" value="TCTN1-3"/>
</dbReference>
<organism evidence="2 3">
    <name type="scientific">Bodo saltans</name>
    <name type="common">Flagellated protozoan</name>
    <dbReference type="NCBI Taxonomy" id="75058"/>
    <lineage>
        <taxon>Eukaryota</taxon>
        <taxon>Discoba</taxon>
        <taxon>Euglenozoa</taxon>
        <taxon>Kinetoplastea</taxon>
        <taxon>Metakinetoplastina</taxon>
        <taxon>Eubodonida</taxon>
        <taxon>Bodonidae</taxon>
        <taxon>Bodo</taxon>
    </lineage>
</organism>
<dbReference type="AlphaFoldDB" id="A0A0S4J6N9"/>
<name>A0A0S4J6N9_BODSA</name>
<dbReference type="Proteomes" id="UP000051952">
    <property type="component" value="Unassembled WGS sequence"/>
</dbReference>
<dbReference type="OrthoDB" id="2104337at2759"/>
<dbReference type="PANTHER" id="PTHR14611:SF2">
    <property type="entry name" value="TECTONIC"/>
    <property type="match status" value="1"/>
</dbReference>
<evidence type="ECO:0000313" key="3">
    <source>
        <dbReference type="Proteomes" id="UP000051952"/>
    </source>
</evidence>
<proteinExistence type="predicted"/>
<gene>
    <name evidence="2" type="ORF">BSAL_06375</name>
</gene>
<sequence length="712" mass="75308">MCSPTIIALSPVSAIVDWSTVPTTVPDARNLNSASLGSCICDVTINVCDINCCCDTDCTSAEVTLFGSNCLPETVSGAEVEDCVSLNSATELIRINEWGGTLDQVKAAKGAVCLERNNYPSGADSYFQVPSTVTKPTDVLLSPDWYSPDVSTAGFEVGQRLPLVRFSNVTGTPRLLNVGSGYLSVPFRSPAGECQLNGAYEKPVQFFTPLTTSGCKDSYFQVPSTVTKPTDVLLSPDWYSPDVSTAGFEVGQRLPLVRFSNVTGTPRLLNVGSGYLSVPFRSPAGECQLNGAYEKPVQFFTPLTTSGCKISGTTSSACDFISLSRFATQDALANPTATVSTATTLIAITTRVFSASTGALLYTVDNLPLRETFFTLSSASTATANTTTTPLTTSFDASTNVCSNGVSSVRTTVLYDVTATVAVRNVTRDIYIGDINVAPDNGGHAFSHEVYMLRSGTTATPRYNEGSPGCIAGTSMPAGTLVTEATTGKEAVQQRIGGFAVPTGGKDCGRNLYKSVAFMHNVLSSGCTLTLTELELQTLCSSTAGGTSALLTQILTINGTSLGDGELLNTTTTPITLVAKTADAQITDPSSWVSVSGFPITSPAPNPYDDIGRQCSNLVVGLSYSFVVARAGRESNPQDVIVGAFVDPIIGAWRIRNETDETTAASSTVSFTFRVKFERYLPNSQATLSRRIVAPPILPDVDDTVFYPFRMP</sequence>
<dbReference type="EMBL" id="CYKH01001226">
    <property type="protein sequence ID" value="CUG86007.1"/>
    <property type="molecule type" value="Genomic_DNA"/>
</dbReference>
<protein>
    <recommendedName>
        <fullName evidence="1">Tectonic-1-3 N-terminal domain-containing protein</fullName>
    </recommendedName>
</protein>